<gene>
    <name evidence="1" type="ORF">SADUNF_Sadunf04G0080600</name>
</gene>
<reference evidence="1 2" key="1">
    <citation type="submission" date="2020-10" db="EMBL/GenBank/DDBJ databases">
        <title>Plant Genome Project.</title>
        <authorList>
            <person name="Zhang R.-G."/>
        </authorList>
    </citation>
    <scope>NUCLEOTIDE SEQUENCE [LARGE SCALE GENOMIC DNA]</scope>
    <source>
        <strain evidence="1">FAFU-HL-1</strain>
        <tissue evidence="1">Leaf</tissue>
    </source>
</reference>
<sequence>MPPNEKVVRPCKEVQHSVLWGLSTLSEGMVHIEATCRNLQTNRMLRATLQRSKKPHGAGSWNTKWQVIIPTVYMRNRQMICPTVYMNRLVDIPNQILSARKESSVQLARLQSYGILLAEE</sequence>
<proteinExistence type="predicted"/>
<dbReference type="AlphaFoldDB" id="A0A835N0N0"/>
<evidence type="ECO:0000313" key="2">
    <source>
        <dbReference type="Proteomes" id="UP000657918"/>
    </source>
</evidence>
<organism evidence="1 2">
    <name type="scientific">Salix dunnii</name>
    <dbReference type="NCBI Taxonomy" id="1413687"/>
    <lineage>
        <taxon>Eukaryota</taxon>
        <taxon>Viridiplantae</taxon>
        <taxon>Streptophyta</taxon>
        <taxon>Embryophyta</taxon>
        <taxon>Tracheophyta</taxon>
        <taxon>Spermatophyta</taxon>
        <taxon>Magnoliopsida</taxon>
        <taxon>eudicotyledons</taxon>
        <taxon>Gunneridae</taxon>
        <taxon>Pentapetalae</taxon>
        <taxon>rosids</taxon>
        <taxon>fabids</taxon>
        <taxon>Malpighiales</taxon>
        <taxon>Salicaceae</taxon>
        <taxon>Saliceae</taxon>
        <taxon>Salix</taxon>
    </lineage>
</organism>
<comment type="caution">
    <text evidence="1">The sequence shown here is derived from an EMBL/GenBank/DDBJ whole genome shotgun (WGS) entry which is preliminary data.</text>
</comment>
<accession>A0A835N0N0</accession>
<dbReference type="EMBL" id="JADGMS010000004">
    <property type="protein sequence ID" value="KAF9684080.1"/>
    <property type="molecule type" value="Genomic_DNA"/>
</dbReference>
<evidence type="ECO:0000313" key="1">
    <source>
        <dbReference type="EMBL" id="KAF9684080.1"/>
    </source>
</evidence>
<protein>
    <submittedName>
        <fullName evidence="1">Uncharacterized protein</fullName>
    </submittedName>
</protein>
<dbReference type="Proteomes" id="UP000657918">
    <property type="component" value="Chromosome 4"/>
</dbReference>
<name>A0A835N0N0_9ROSI</name>
<keyword evidence="2" id="KW-1185">Reference proteome</keyword>